<protein>
    <submittedName>
        <fullName evidence="1">Uncharacterized protein</fullName>
    </submittedName>
</protein>
<proteinExistence type="predicted"/>
<evidence type="ECO:0000313" key="2">
    <source>
        <dbReference type="Proteomes" id="UP000814128"/>
    </source>
</evidence>
<keyword evidence="2" id="KW-1185">Reference proteome</keyword>
<dbReference type="EMBL" id="MU273515">
    <property type="protein sequence ID" value="KAI0033628.1"/>
    <property type="molecule type" value="Genomic_DNA"/>
</dbReference>
<comment type="caution">
    <text evidence="1">The sequence shown here is derived from an EMBL/GenBank/DDBJ whole genome shotgun (WGS) entry which is preliminary data.</text>
</comment>
<evidence type="ECO:0000313" key="1">
    <source>
        <dbReference type="EMBL" id="KAI0033628.1"/>
    </source>
</evidence>
<sequence length="248" mass="27708">MKVYDHIPEDQIEWARQQKMFWVATAPLSDSGHVNVSPKGILGTTFCFVDKNRVWYEDLTGSGIETLAHLRENGRITILFHAFSGGPRILRLHGRGVVHEFGTPEYERYISSYERSPGSRGVIVVDVHRASTSCGFAIPFYEYKGDRLALDNFALKKEEKGALQAYWEKSNLKSIDGLPGMQNAHRASVAPATVRQAVHEVQQTTPTATDLQRKRDTVCAVGGFFVGLLVAIMVMRFSVQARQLVLAL</sequence>
<reference evidence="1" key="2">
    <citation type="journal article" date="2022" name="New Phytol.">
        <title>Evolutionary transition to the ectomycorrhizal habit in the genomes of a hyperdiverse lineage of mushroom-forming fungi.</title>
        <authorList>
            <person name="Looney B."/>
            <person name="Miyauchi S."/>
            <person name="Morin E."/>
            <person name="Drula E."/>
            <person name="Courty P.E."/>
            <person name="Kohler A."/>
            <person name="Kuo A."/>
            <person name="LaButti K."/>
            <person name="Pangilinan J."/>
            <person name="Lipzen A."/>
            <person name="Riley R."/>
            <person name="Andreopoulos W."/>
            <person name="He G."/>
            <person name="Johnson J."/>
            <person name="Nolan M."/>
            <person name="Tritt A."/>
            <person name="Barry K.W."/>
            <person name="Grigoriev I.V."/>
            <person name="Nagy L.G."/>
            <person name="Hibbett D."/>
            <person name="Henrissat B."/>
            <person name="Matheny P.B."/>
            <person name="Labbe J."/>
            <person name="Martin F.M."/>
        </authorList>
    </citation>
    <scope>NUCLEOTIDE SEQUENCE</scope>
    <source>
        <strain evidence="1">EC-137</strain>
    </source>
</reference>
<reference evidence="1" key="1">
    <citation type="submission" date="2021-02" db="EMBL/GenBank/DDBJ databases">
        <authorList>
            <consortium name="DOE Joint Genome Institute"/>
            <person name="Ahrendt S."/>
            <person name="Looney B.P."/>
            <person name="Miyauchi S."/>
            <person name="Morin E."/>
            <person name="Drula E."/>
            <person name="Courty P.E."/>
            <person name="Chicoki N."/>
            <person name="Fauchery L."/>
            <person name="Kohler A."/>
            <person name="Kuo A."/>
            <person name="Labutti K."/>
            <person name="Pangilinan J."/>
            <person name="Lipzen A."/>
            <person name="Riley R."/>
            <person name="Andreopoulos W."/>
            <person name="He G."/>
            <person name="Johnson J."/>
            <person name="Barry K.W."/>
            <person name="Grigoriev I.V."/>
            <person name="Nagy L."/>
            <person name="Hibbett D."/>
            <person name="Henrissat B."/>
            <person name="Matheny P.B."/>
            <person name="Labbe J."/>
            <person name="Martin F."/>
        </authorList>
    </citation>
    <scope>NUCLEOTIDE SEQUENCE</scope>
    <source>
        <strain evidence="1">EC-137</strain>
    </source>
</reference>
<organism evidence="1 2">
    <name type="scientific">Vararia minispora EC-137</name>
    <dbReference type="NCBI Taxonomy" id="1314806"/>
    <lineage>
        <taxon>Eukaryota</taxon>
        <taxon>Fungi</taxon>
        <taxon>Dikarya</taxon>
        <taxon>Basidiomycota</taxon>
        <taxon>Agaricomycotina</taxon>
        <taxon>Agaricomycetes</taxon>
        <taxon>Russulales</taxon>
        <taxon>Lachnocladiaceae</taxon>
        <taxon>Vararia</taxon>
    </lineage>
</organism>
<dbReference type="Proteomes" id="UP000814128">
    <property type="component" value="Unassembled WGS sequence"/>
</dbReference>
<gene>
    <name evidence="1" type="ORF">K488DRAFT_47351</name>
</gene>
<accession>A0ACB8QP61</accession>
<name>A0ACB8QP61_9AGAM</name>